<dbReference type="AlphaFoldDB" id="A0A3P6F0P4"/>
<organism evidence="1">
    <name type="scientific">Brassica oleracea</name>
    <name type="common">Wild cabbage</name>
    <dbReference type="NCBI Taxonomy" id="3712"/>
    <lineage>
        <taxon>Eukaryota</taxon>
        <taxon>Viridiplantae</taxon>
        <taxon>Streptophyta</taxon>
        <taxon>Embryophyta</taxon>
        <taxon>Tracheophyta</taxon>
        <taxon>Spermatophyta</taxon>
        <taxon>Magnoliopsida</taxon>
        <taxon>eudicotyledons</taxon>
        <taxon>Gunneridae</taxon>
        <taxon>Pentapetalae</taxon>
        <taxon>rosids</taxon>
        <taxon>malvids</taxon>
        <taxon>Brassicales</taxon>
        <taxon>Brassicaceae</taxon>
        <taxon>Brassiceae</taxon>
        <taxon>Brassica</taxon>
    </lineage>
</organism>
<dbReference type="EMBL" id="LR031876">
    <property type="protein sequence ID" value="VDD39205.1"/>
    <property type="molecule type" value="Genomic_DNA"/>
</dbReference>
<accession>A0A3P6F0P4</accession>
<name>A0A3P6F0P4_BRAOL</name>
<sequence>MVSVPTTGEAQCITLRQMQDTRRESSRWRKPIERGNEDILEFAMGITLITQNQIVCCFYA</sequence>
<proteinExistence type="predicted"/>
<gene>
    <name evidence="1" type="ORF">BOLC7T44765H</name>
</gene>
<reference evidence="1" key="1">
    <citation type="submission" date="2018-11" db="EMBL/GenBank/DDBJ databases">
        <authorList>
            <consortium name="Genoscope - CEA"/>
            <person name="William W."/>
        </authorList>
    </citation>
    <scope>NUCLEOTIDE SEQUENCE</scope>
</reference>
<protein>
    <submittedName>
        <fullName evidence="1">Uncharacterized protein</fullName>
    </submittedName>
</protein>
<evidence type="ECO:0000313" key="1">
    <source>
        <dbReference type="EMBL" id="VDD39205.1"/>
    </source>
</evidence>